<dbReference type="Proteomes" id="UP001318040">
    <property type="component" value="Chromosome 24"/>
</dbReference>
<dbReference type="PANTHER" id="PTHR17573">
    <property type="entry name" value="UROPLAKIN II"/>
    <property type="match status" value="1"/>
</dbReference>
<dbReference type="AlphaFoldDB" id="A0AAJ7TDS8"/>
<organism evidence="3 4">
    <name type="scientific">Petromyzon marinus</name>
    <name type="common">Sea lamprey</name>
    <dbReference type="NCBI Taxonomy" id="7757"/>
    <lineage>
        <taxon>Eukaryota</taxon>
        <taxon>Metazoa</taxon>
        <taxon>Chordata</taxon>
        <taxon>Craniata</taxon>
        <taxon>Vertebrata</taxon>
        <taxon>Cyclostomata</taxon>
        <taxon>Hyperoartia</taxon>
        <taxon>Petromyzontiformes</taxon>
        <taxon>Petromyzontidae</taxon>
        <taxon>Petromyzon</taxon>
    </lineage>
</organism>
<feature type="chain" id="PRO_5042492728" evidence="2">
    <location>
        <begin position="17"/>
        <end position="191"/>
    </location>
</feature>
<dbReference type="InterPro" id="IPR009952">
    <property type="entry name" value="Uroplakin-2"/>
</dbReference>
<keyword evidence="1" id="KW-0472">Membrane</keyword>
<reference evidence="4" key="1">
    <citation type="submission" date="2025-08" db="UniProtKB">
        <authorList>
            <consortium name="RefSeq"/>
        </authorList>
    </citation>
    <scope>IDENTIFICATION</scope>
    <source>
        <tissue evidence="4">Sperm</tissue>
    </source>
</reference>
<accession>A0AAJ7TDS8</accession>
<dbReference type="PANTHER" id="PTHR17573:SF0">
    <property type="entry name" value="UROPLAKIN-2"/>
    <property type="match status" value="1"/>
</dbReference>
<keyword evidence="1" id="KW-0812">Transmembrane</keyword>
<keyword evidence="2" id="KW-0732">Signal</keyword>
<name>A0AAJ7TDS8_PETMA</name>
<evidence type="ECO:0000313" key="4">
    <source>
        <dbReference type="RefSeq" id="XP_032816088.1"/>
    </source>
</evidence>
<keyword evidence="1" id="KW-1133">Transmembrane helix</keyword>
<dbReference type="KEGG" id="pmrn:116945667"/>
<gene>
    <name evidence="4" type="primary">UPK2</name>
</gene>
<evidence type="ECO:0000256" key="1">
    <source>
        <dbReference type="SAM" id="Phobius"/>
    </source>
</evidence>
<evidence type="ECO:0000313" key="3">
    <source>
        <dbReference type="Proteomes" id="UP001318040"/>
    </source>
</evidence>
<feature type="signal peptide" evidence="2">
    <location>
        <begin position="1"/>
        <end position="16"/>
    </location>
</feature>
<keyword evidence="3" id="KW-1185">Reference proteome</keyword>
<evidence type="ECO:0000256" key="2">
    <source>
        <dbReference type="SAM" id="SignalP"/>
    </source>
</evidence>
<dbReference type="Pfam" id="PF07353">
    <property type="entry name" value="Uroplakin_II"/>
    <property type="match status" value="1"/>
</dbReference>
<dbReference type="RefSeq" id="XP_032816088.1">
    <property type="nucleotide sequence ID" value="XM_032960197.1"/>
</dbReference>
<dbReference type="CTD" id="7379"/>
<sequence>MLRFALLLVLALGCGANHLLTDYQVKLLNTSVVRAAQTPQSVAFAVPSCEIAMIAGTMLNIFVTPNTTGVEVIVGQVAVPGCRVARAVSGQVVSGNDGTGPGIPVPSGVAYRVTGLTPSTSYSVVLRHSTLGLQSVPGILSTANARTPRSAVDAEAFSRSGGMVVITVILSVLIFLLLAILVAALLLGNKN</sequence>
<protein>
    <submittedName>
        <fullName evidence="4">Uroplakin-2</fullName>
    </submittedName>
</protein>
<proteinExistence type="predicted"/>
<feature type="transmembrane region" description="Helical" evidence="1">
    <location>
        <begin position="163"/>
        <end position="187"/>
    </location>
</feature>